<proteinExistence type="predicted"/>
<dbReference type="AlphaFoldDB" id="A0A9N9XX98"/>
<keyword evidence="5" id="KW-1185">Reference proteome</keyword>
<keyword evidence="2" id="KW-0472">Membrane</keyword>
<dbReference type="PROSITE" id="PS51257">
    <property type="entry name" value="PROKAR_LIPOPROTEIN"/>
    <property type="match status" value="1"/>
</dbReference>
<organism evidence="4 5">
    <name type="scientific">Clonostachys byssicola</name>
    <dbReference type="NCBI Taxonomy" id="160290"/>
    <lineage>
        <taxon>Eukaryota</taxon>
        <taxon>Fungi</taxon>
        <taxon>Dikarya</taxon>
        <taxon>Ascomycota</taxon>
        <taxon>Pezizomycotina</taxon>
        <taxon>Sordariomycetes</taxon>
        <taxon>Hypocreomycetidae</taxon>
        <taxon>Hypocreales</taxon>
        <taxon>Bionectriaceae</taxon>
        <taxon>Clonostachys</taxon>
    </lineage>
</organism>
<dbReference type="EMBL" id="CABFNO020001350">
    <property type="protein sequence ID" value="CAG9982936.1"/>
    <property type="molecule type" value="Genomic_DNA"/>
</dbReference>
<gene>
    <name evidence="4" type="ORF">CBYS24578_00011211</name>
</gene>
<evidence type="ECO:0008006" key="6">
    <source>
        <dbReference type="Google" id="ProtNLM"/>
    </source>
</evidence>
<feature type="chain" id="PRO_5040145345" description="Mid2 domain-containing protein" evidence="3">
    <location>
        <begin position="25"/>
        <end position="308"/>
    </location>
</feature>
<name>A0A9N9XX98_9HYPO</name>
<keyword evidence="3" id="KW-0732">Signal</keyword>
<comment type="caution">
    <text evidence="4">The sequence shown here is derived from an EMBL/GenBank/DDBJ whole genome shotgun (WGS) entry which is preliminary data.</text>
</comment>
<dbReference type="OrthoDB" id="5146185at2759"/>
<feature type="transmembrane region" description="Helical" evidence="2">
    <location>
        <begin position="209"/>
        <end position="232"/>
    </location>
</feature>
<feature type="region of interest" description="Disordered" evidence="1">
    <location>
        <begin position="169"/>
        <end position="205"/>
    </location>
</feature>
<keyword evidence="2" id="KW-1133">Transmembrane helix</keyword>
<protein>
    <recommendedName>
        <fullName evidence="6">Mid2 domain-containing protein</fullName>
    </recommendedName>
</protein>
<feature type="compositionally biased region" description="Low complexity" evidence="1">
    <location>
        <begin position="169"/>
        <end position="193"/>
    </location>
</feature>
<accession>A0A9N9XX98</accession>
<evidence type="ECO:0000313" key="5">
    <source>
        <dbReference type="Proteomes" id="UP000754883"/>
    </source>
</evidence>
<feature type="compositionally biased region" description="Polar residues" evidence="1">
    <location>
        <begin position="242"/>
        <end position="269"/>
    </location>
</feature>
<evidence type="ECO:0000256" key="2">
    <source>
        <dbReference type="SAM" id="Phobius"/>
    </source>
</evidence>
<reference evidence="5" key="1">
    <citation type="submission" date="2019-06" db="EMBL/GenBank/DDBJ databases">
        <authorList>
            <person name="Broberg M."/>
        </authorList>
    </citation>
    <scope>NUCLEOTIDE SEQUENCE [LARGE SCALE GENOMIC DNA]</scope>
</reference>
<feature type="signal peptide" evidence="3">
    <location>
        <begin position="1"/>
        <end position="24"/>
    </location>
</feature>
<keyword evidence="2" id="KW-0812">Transmembrane</keyword>
<reference evidence="4 5" key="2">
    <citation type="submission" date="2021-10" db="EMBL/GenBank/DDBJ databases">
        <authorList>
            <person name="Piombo E."/>
        </authorList>
    </citation>
    <scope>NUCLEOTIDE SEQUENCE [LARGE SCALE GENOMIC DNA]</scope>
</reference>
<evidence type="ECO:0000313" key="4">
    <source>
        <dbReference type="EMBL" id="CAG9982936.1"/>
    </source>
</evidence>
<feature type="compositionally biased region" description="Polar residues" evidence="1">
    <location>
        <begin position="277"/>
        <end position="287"/>
    </location>
</feature>
<evidence type="ECO:0000256" key="1">
    <source>
        <dbReference type="SAM" id="MobiDB-lite"/>
    </source>
</evidence>
<dbReference type="Proteomes" id="UP000754883">
    <property type="component" value="Unassembled WGS sequence"/>
</dbReference>
<evidence type="ECO:0000256" key="3">
    <source>
        <dbReference type="SAM" id="SignalP"/>
    </source>
</evidence>
<feature type="region of interest" description="Disordered" evidence="1">
    <location>
        <begin position="242"/>
        <end position="308"/>
    </location>
</feature>
<sequence>MALFRGWLVPVAILLALFPSNSSAACYYPSGKLAPNDTPCRDDTSDSVCCGQGYACLSNGICQATGAELLKPGATEFVRGGCTDKTWRSSSCPSFCVDTNVDNLTGGMGIAKCPNTSKDMYWCINKNQGSVNCTAQQNVLFFPGTPTAITTIGVSPSTTSQVTSTIVTSSTKLDSTATSTSATTATSEATTTSEPRTGGNSNDNDKGPIIGGAVGGAFAILLIGSLVIWLVWRHRRRRARTMQEQTHQLQEQTPKSPYETQNLTDTQSRGPYEAPTESWTSYSQSTGPLVEISGAPRPQEMPTSFNMR</sequence>